<dbReference type="OrthoDB" id="9807137at2"/>
<feature type="active site" description="Nucleophile" evidence="10 11">
    <location>
        <position position="79"/>
    </location>
</feature>
<comment type="pathway">
    <text evidence="1 10">Amino-acid biosynthesis; L-histidine biosynthesis; L-histidine from 5-phospho-alpha-D-ribose 1-diphosphate: step 5/9.</text>
</comment>
<keyword evidence="13" id="KW-0808">Transferase</keyword>
<organism evidence="13 14">
    <name type="scientific">Liquorilactobacillus satsumensis DSM 16230 = JCM 12392</name>
    <dbReference type="NCBI Taxonomy" id="1423801"/>
    <lineage>
        <taxon>Bacteria</taxon>
        <taxon>Bacillati</taxon>
        <taxon>Bacillota</taxon>
        <taxon>Bacilli</taxon>
        <taxon>Lactobacillales</taxon>
        <taxon>Lactobacillaceae</taxon>
        <taxon>Liquorilactobacillus</taxon>
    </lineage>
</organism>
<evidence type="ECO:0000256" key="10">
    <source>
        <dbReference type="HAMAP-Rule" id="MF_00278"/>
    </source>
</evidence>
<feature type="active site" evidence="10 11">
    <location>
        <position position="181"/>
    </location>
</feature>
<dbReference type="AlphaFoldDB" id="A0A0R1V4N9"/>
<dbReference type="PANTHER" id="PTHR42701:SF1">
    <property type="entry name" value="IMIDAZOLE GLYCEROL PHOSPHATE SYNTHASE SUBUNIT HISH"/>
    <property type="match status" value="1"/>
</dbReference>
<comment type="catalytic activity">
    <reaction evidence="9 10">
        <text>L-glutamine + H2O = L-glutamate + NH4(+)</text>
        <dbReference type="Rhea" id="RHEA:15889"/>
        <dbReference type="ChEBI" id="CHEBI:15377"/>
        <dbReference type="ChEBI" id="CHEBI:28938"/>
        <dbReference type="ChEBI" id="CHEBI:29985"/>
        <dbReference type="ChEBI" id="CHEBI:58359"/>
        <dbReference type="EC" id="3.5.1.2"/>
    </reaction>
</comment>
<keyword evidence="10" id="KW-0963">Cytoplasm</keyword>
<protein>
    <recommendedName>
        <fullName evidence="10">Imidazole glycerol phosphate synthase subunit HisH</fullName>
        <ecNumber evidence="10">4.3.2.10</ecNumber>
    </recommendedName>
    <alternativeName>
        <fullName evidence="10">IGP synthase glutaminase subunit</fullName>
        <ecNumber evidence="10">3.5.1.2</ecNumber>
    </alternativeName>
    <alternativeName>
        <fullName evidence="10">IGP synthase subunit HisH</fullName>
    </alternativeName>
    <alternativeName>
        <fullName evidence="10">ImGP synthase subunit HisH</fullName>
        <shortName evidence="10">IGPS subunit HisH</shortName>
    </alternativeName>
</protein>
<evidence type="ECO:0000256" key="9">
    <source>
        <dbReference type="ARBA" id="ARBA00049534"/>
    </source>
</evidence>
<feature type="domain" description="Glutamine amidotransferase" evidence="12">
    <location>
        <begin position="4"/>
        <end position="197"/>
    </location>
</feature>
<evidence type="ECO:0000256" key="2">
    <source>
        <dbReference type="ARBA" id="ARBA00011152"/>
    </source>
</evidence>
<dbReference type="Pfam" id="PF00117">
    <property type="entry name" value="GATase"/>
    <property type="match status" value="1"/>
</dbReference>
<dbReference type="STRING" id="1423801.FD50_GL000884"/>
<evidence type="ECO:0000313" key="14">
    <source>
        <dbReference type="Proteomes" id="UP000051166"/>
    </source>
</evidence>
<dbReference type="InterPro" id="IPR029062">
    <property type="entry name" value="Class_I_gatase-like"/>
</dbReference>
<dbReference type="EC" id="3.5.1.2" evidence="10"/>
<keyword evidence="6 10" id="KW-0368">Histidine biosynthesis</keyword>
<comment type="function">
    <text evidence="10">IGPS catalyzes the conversion of PRFAR and glutamine to IGP, AICAR and glutamate. The HisH subunit catalyzes the hydrolysis of glutamine to glutamate and ammonia as part of the synthesis of IGP and AICAR. The resulting ammonia molecule is channeled to the active site of HisF.</text>
</comment>
<keyword evidence="5 10" id="KW-0315">Glutamine amidotransferase</keyword>
<dbReference type="GO" id="GO:0005737">
    <property type="term" value="C:cytoplasm"/>
    <property type="evidence" value="ECO:0007669"/>
    <property type="project" value="UniProtKB-SubCell"/>
</dbReference>
<comment type="catalytic activity">
    <reaction evidence="8 10">
        <text>5-[(5-phospho-1-deoxy-D-ribulos-1-ylimino)methylamino]-1-(5-phospho-beta-D-ribosyl)imidazole-4-carboxamide + L-glutamine = D-erythro-1-(imidazol-4-yl)glycerol 3-phosphate + 5-amino-1-(5-phospho-beta-D-ribosyl)imidazole-4-carboxamide + L-glutamate + H(+)</text>
        <dbReference type="Rhea" id="RHEA:24793"/>
        <dbReference type="ChEBI" id="CHEBI:15378"/>
        <dbReference type="ChEBI" id="CHEBI:29985"/>
        <dbReference type="ChEBI" id="CHEBI:58278"/>
        <dbReference type="ChEBI" id="CHEBI:58359"/>
        <dbReference type="ChEBI" id="CHEBI:58475"/>
        <dbReference type="ChEBI" id="CHEBI:58525"/>
        <dbReference type="EC" id="4.3.2.10"/>
    </reaction>
</comment>
<gene>
    <name evidence="10" type="primary">hisH</name>
    <name evidence="13" type="ORF">FD50_GL000884</name>
</gene>
<dbReference type="Gene3D" id="3.40.50.880">
    <property type="match status" value="1"/>
</dbReference>
<dbReference type="GeneID" id="98307009"/>
<evidence type="ECO:0000259" key="12">
    <source>
        <dbReference type="Pfam" id="PF00117"/>
    </source>
</evidence>
<accession>A0A0R1V4N9</accession>
<dbReference type="InterPro" id="IPR017926">
    <property type="entry name" value="GATASE"/>
</dbReference>
<dbReference type="HAMAP" id="MF_00278">
    <property type="entry name" value="HisH"/>
    <property type="match status" value="1"/>
</dbReference>
<dbReference type="PATRIC" id="fig|1423801.4.peg.898"/>
<dbReference type="EC" id="4.3.2.10" evidence="10"/>
<feature type="active site" evidence="10 11">
    <location>
        <position position="183"/>
    </location>
</feature>
<dbReference type="PANTHER" id="PTHR42701">
    <property type="entry name" value="IMIDAZOLE GLYCEROL PHOSPHATE SYNTHASE SUBUNIT HISH"/>
    <property type="match status" value="1"/>
</dbReference>
<sequence>MLTIIDYDAGNTYNVQKAFDFLGVKTELTADPEKILASHGLILPGVGAFAPAMQTLQARGLDSVIKQAVAKGTPLLGICLGMQLLFESSSEYGQHAGLALIPGKVIALPAKKGFKIPQMGWNQHELRQSDSVFAYVAQEYTYFVHSFYAQCPNEYLVSQVEYSAPVPAIVRNKNVYGFQFHPEKSGQVGIKLLRTFVEEVVEA</sequence>
<comment type="caution">
    <text evidence="13">The sequence shown here is derived from an EMBL/GenBank/DDBJ whole genome shotgun (WGS) entry which is preliminary data.</text>
</comment>
<keyword evidence="14" id="KW-1185">Reference proteome</keyword>
<proteinExistence type="inferred from homology"/>
<evidence type="ECO:0000256" key="3">
    <source>
        <dbReference type="ARBA" id="ARBA00022605"/>
    </source>
</evidence>
<keyword evidence="3 10" id="KW-0028">Amino-acid biosynthesis</keyword>
<dbReference type="SUPFAM" id="SSF52317">
    <property type="entry name" value="Class I glutamine amidotransferase-like"/>
    <property type="match status" value="1"/>
</dbReference>
<dbReference type="NCBIfam" id="TIGR01855">
    <property type="entry name" value="IMP_synth_hisH"/>
    <property type="match status" value="1"/>
</dbReference>
<comment type="subunit">
    <text evidence="2 10">Heterodimer of HisH and HisF.</text>
</comment>
<evidence type="ECO:0000256" key="1">
    <source>
        <dbReference type="ARBA" id="ARBA00005091"/>
    </source>
</evidence>
<evidence type="ECO:0000256" key="4">
    <source>
        <dbReference type="ARBA" id="ARBA00022801"/>
    </source>
</evidence>
<dbReference type="InterPro" id="IPR010139">
    <property type="entry name" value="Imidazole-glycPsynth_HisH"/>
</dbReference>
<dbReference type="RefSeq" id="WP_056959446.1">
    <property type="nucleotide sequence ID" value="NZ_AZFQ01000006.1"/>
</dbReference>
<evidence type="ECO:0000256" key="8">
    <source>
        <dbReference type="ARBA" id="ARBA00047838"/>
    </source>
</evidence>
<evidence type="ECO:0000313" key="13">
    <source>
        <dbReference type="EMBL" id="KRM00574.1"/>
    </source>
</evidence>
<dbReference type="EMBL" id="AZFQ01000006">
    <property type="protein sequence ID" value="KRM00574.1"/>
    <property type="molecule type" value="Genomic_DNA"/>
</dbReference>
<dbReference type="GO" id="GO:0016829">
    <property type="term" value="F:lyase activity"/>
    <property type="evidence" value="ECO:0007669"/>
    <property type="project" value="UniProtKB-KW"/>
</dbReference>
<dbReference type="GO" id="GO:0000107">
    <property type="term" value="F:imidazoleglycerol-phosphate synthase activity"/>
    <property type="evidence" value="ECO:0007669"/>
    <property type="project" value="UniProtKB-UniRule"/>
</dbReference>
<dbReference type="GO" id="GO:0000105">
    <property type="term" value="P:L-histidine biosynthetic process"/>
    <property type="evidence" value="ECO:0007669"/>
    <property type="project" value="UniProtKB-UniRule"/>
</dbReference>
<keyword evidence="7 10" id="KW-0456">Lyase</keyword>
<comment type="subcellular location">
    <subcellularLocation>
        <location evidence="10">Cytoplasm</location>
    </subcellularLocation>
</comment>
<name>A0A0R1V4N9_9LACO</name>
<dbReference type="PIRSF" id="PIRSF000495">
    <property type="entry name" value="Amidotransf_hisH"/>
    <property type="match status" value="1"/>
</dbReference>
<keyword evidence="4 10" id="KW-0378">Hydrolase</keyword>
<dbReference type="PROSITE" id="PS51273">
    <property type="entry name" value="GATASE_TYPE_1"/>
    <property type="match status" value="1"/>
</dbReference>
<dbReference type="UniPathway" id="UPA00031">
    <property type="reaction ID" value="UER00010"/>
</dbReference>
<reference evidence="13 14" key="1">
    <citation type="journal article" date="2015" name="Genome Announc.">
        <title>Expanding the biotechnology potential of lactobacilli through comparative genomics of 213 strains and associated genera.</title>
        <authorList>
            <person name="Sun Z."/>
            <person name="Harris H.M."/>
            <person name="McCann A."/>
            <person name="Guo C."/>
            <person name="Argimon S."/>
            <person name="Zhang W."/>
            <person name="Yang X."/>
            <person name="Jeffery I.B."/>
            <person name="Cooney J.C."/>
            <person name="Kagawa T.F."/>
            <person name="Liu W."/>
            <person name="Song Y."/>
            <person name="Salvetti E."/>
            <person name="Wrobel A."/>
            <person name="Rasinkangas P."/>
            <person name="Parkhill J."/>
            <person name="Rea M.C."/>
            <person name="O'Sullivan O."/>
            <person name="Ritari J."/>
            <person name="Douillard F.P."/>
            <person name="Paul Ross R."/>
            <person name="Yang R."/>
            <person name="Briner A.E."/>
            <person name="Felis G.E."/>
            <person name="de Vos W.M."/>
            <person name="Barrangou R."/>
            <person name="Klaenhammer T.R."/>
            <person name="Caufield P.W."/>
            <person name="Cui Y."/>
            <person name="Zhang H."/>
            <person name="O'Toole P.W."/>
        </authorList>
    </citation>
    <scope>NUCLEOTIDE SEQUENCE [LARGE SCALE GENOMIC DNA]</scope>
    <source>
        <strain evidence="13 14">DSM 16230</strain>
    </source>
</reference>
<dbReference type="GO" id="GO:0004359">
    <property type="term" value="F:glutaminase activity"/>
    <property type="evidence" value="ECO:0007669"/>
    <property type="project" value="UniProtKB-EC"/>
</dbReference>
<dbReference type="CDD" id="cd01748">
    <property type="entry name" value="GATase1_IGP_Synthase"/>
    <property type="match status" value="1"/>
</dbReference>
<evidence type="ECO:0000256" key="6">
    <source>
        <dbReference type="ARBA" id="ARBA00023102"/>
    </source>
</evidence>
<evidence type="ECO:0000256" key="11">
    <source>
        <dbReference type="PIRSR" id="PIRSR000495-1"/>
    </source>
</evidence>
<dbReference type="Proteomes" id="UP000051166">
    <property type="component" value="Unassembled WGS sequence"/>
</dbReference>
<evidence type="ECO:0000256" key="5">
    <source>
        <dbReference type="ARBA" id="ARBA00022962"/>
    </source>
</evidence>
<evidence type="ECO:0000256" key="7">
    <source>
        <dbReference type="ARBA" id="ARBA00023239"/>
    </source>
</evidence>